<dbReference type="EMBL" id="LQYT01000113">
    <property type="protein sequence ID" value="KYD11216.1"/>
    <property type="molecule type" value="Genomic_DNA"/>
</dbReference>
<organism evidence="2 3">
    <name type="scientific">Caldibacillus debilis</name>
    <dbReference type="NCBI Taxonomy" id="301148"/>
    <lineage>
        <taxon>Bacteria</taxon>
        <taxon>Bacillati</taxon>
        <taxon>Bacillota</taxon>
        <taxon>Bacilli</taxon>
        <taxon>Bacillales</taxon>
        <taxon>Bacillaceae</taxon>
        <taxon>Caldibacillus</taxon>
    </lineage>
</organism>
<evidence type="ECO:0000313" key="3">
    <source>
        <dbReference type="Proteomes" id="UP000075683"/>
    </source>
</evidence>
<feature type="region of interest" description="Disordered" evidence="1">
    <location>
        <begin position="22"/>
        <end position="54"/>
    </location>
</feature>
<name>A0A150LH02_9BACI</name>
<comment type="caution">
    <text evidence="2">The sequence shown here is derived from an EMBL/GenBank/DDBJ whole genome shotgun (WGS) entry which is preliminary data.</text>
</comment>
<proteinExistence type="predicted"/>
<evidence type="ECO:0000313" key="2">
    <source>
        <dbReference type="EMBL" id="KYD11216.1"/>
    </source>
</evidence>
<dbReference type="AlphaFoldDB" id="A0A150LH02"/>
<sequence>MDFPFPLLSCTIREKIFFRKKRKEKAGGRLADPPAGRNRKSSARGGFAGFPFPARKRPDVFQPFRKNPAAGKPARLAAIGRLPGPFRLPAGNIRFLRRSLPVEKGISRSGLFRPSECGVLPLA</sequence>
<accession>A0A150LH02</accession>
<protein>
    <submittedName>
        <fullName evidence="2">Uncharacterized protein</fullName>
    </submittedName>
</protein>
<evidence type="ECO:0000256" key="1">
    <source>
        <dbReference type="SAM" id="MobiDB-lite"/>
    </source>
</evidence>
<dbReference type="Proteomes" id="UP000075683">
    <property type="component" value="Unassembled WGS sequence"/>
</dbReference>
<gene>
    <name evidence="2" type="ORF">B4135_3331</name>
</gene>
<dbReference type="STRING" id="301148.B4135_3331"/>
<reference evidence="2 3" key="1">
    <citation type="submission" date="2016-01" db="EMBL/GenBank/DDBJ databases">
        <title>Draft Genome Sequences of Seven Thermophilic Sporeformers Isolated from Foods.</title>
        <authorList>
            <person name="Berendsen E.M."/>
            <person name="Wells-Bennik M.H."/>
            <person name="Krawcyk A.O."/>
            <person name="De Jong A."/>
            <person name="Holsappel S."/>
            <person name="Eijlander R.T."/>
            <person name="Kuipers O.P."/>
        </authorList>
    </citation>
    <scope>NUCLEOTIDE SEQUENCE [LARGE SCALE GENOMIC DNA]</scope>
    <source>
        <strain evidence="2 3">B4135</strain>
    </source>
</reference>